<dbReference type="SUPFAM" id="SSF53098">
    <property type="entry name" value="Ribonuclease H-like"/>
    <property type="match status" value="1"/>
</dbReference>
<dbReference type="InterPro" id="IPR036397">
    <property type="entry name" value="RNaseH_sf"/>
</dbReference>
<keyword evidence="2" id="KW-1185">Reference proteome</keyword>
<organism evidence="1 2">
    <name type="scientific">Thiorhodococcus mannitoliphagus</name>
    <dbReference type="NCBI Taxonomy" id="329406"/>
    <lineage>
        <taxon>Bacteria</taxon>
        <taxon>Pseudomonadati</taxon>
        <taxon>Pseudomonadota</taxon>
        <taxon>Gammaproteobacteria</taxon>
        <taxon>Chromatiales</taxon>
        <taxon>Chromatiaceae</taxon>
        <taxon>Thiorhodococcus</taxon>
    </lineage>
</organism>
<dbReference type="Proteomes" id="UP000471640">
    <property type="component" value="Unassembled WGS sequence"/>
</dbReference>
<accession>A0A6P1DZ93</accession>
<comment type="caution">
    <text evidence="1">The sequence shown here is derived from an EMBL/GenBank/DDBJ whole genome shotgun (WGS) entry which is preliminary data.</text>
</comment>
<gene>
    <name evidence="1" type="ORF">G3480_19075</name>
</gene>
<protein>
    <submittedName>
        <fullName evidence="1">Uncharacterized protein</fullName>
    </submittedName>
</protein>
<evidence type="ECO:0000313" key="2">
    <source>
        <dbReference type="Proteomes" id="UP000471640"/>
    </source>
</evidence>
<name>A0A6P1DZ93_9GAMM</name>
<evidence type="ECO:0000313" key="1">
    <source>
        <dbReference type="EMBL" id="NEX22383.1"/>
    </source>
</evidence>
<sequence length="189" mass="21227">MTAPGPSTSEPMPRFLDFEASSLASGSYPIEVAWSNPDGSIESYLISPASVERWTDWSWKAEQLHGIRRVQLLAEGKSPDWVCRRLNEALDGATVYTDDPDYDGQWLTELFSATWGLSPSFTLANAAPLFLRMLEQDAQFADGAARQLERVKDSVRQQLPQRHRASWDVEYLLGLWRQVNRPSSATPPA</sequence>
<dbReference type="AlphaFoldDB" id="A0A6P1DZ93"/>
<dbReference type="Gene3D" id="3.30.420.10">
    <property type="entry name" value="Ribonuclease H-like superfamily/Ribonuclease H"/>
    <property type="match status" value="1"/>
</dbReference>
<dbReference type="EMBL" id="JAAIJR010000097">
    <property type="protein sequence ID" value="NEX22383.1"/>
    <property type="molecule type" value="Genomic_DNA"/>
</dbReference>
<proteinExistence type="predicted"/>
<reference evidence="2" key="1">
    <citation type="journal article" date="2020" name="Microbiol. Resour. Announc.">
        <title>Draft Genome Sequences of Thiorhodococcus mannitoliphagus and Thiorhodococcus minor, Purple Sulfur Photosynthetic Bacteria in the Gammaproteobacterial Family Chromatiaceae.</title>
        <authorList>
            <person name="Aviles F.A."/>
            <person name="Meyer T.E."/>
            <person name="Kyndt J.A."/>
        </authorList>
    </citation>
    <scope>NUCLEOTIDE SEQUENCE [LARGE SCALE GENOMIC DNA]</scope>
    <source>
        <strain evidence="2">DSM 18266</strain>
    </source>
</reference>
<reference evidence="1 2" key="2">
    <citation type="submission" date="2020-02" db="EMBL/GenBank/DDBJ databases">
        <title>Genome sequences of Thiorhodococcus mannitoliphagus and Thiorhodococcus minor, purple sulfur photosynthetic bacteria in the gammaproteobacterial family, Chromatiaceae.</title>
        <authorList>
            <person name="Aviles F.A."/>
            <person name="Meyer T.E."/>
            <person name="Kyndt J.A."/>
        </authorList>
    </citation>
    <scope>NUCLEOTIDE SEQUENCE [LARGE SCALE GENOMIC DNA]</scope>
    <source>
        <strain evidence="1 2">DSM 18266</strain>
    </source>
</reference>
<dbReference type="InterPro" id="IPR012337">
    <property type="entry name" value="RNaseH-like_sf"/>
</dbReference>
<dbReference type="RefSeq" id="WP_164655476.1">
    <property type="nucleotide sequence ID" value="NZ_JAAIJR010000097.1"/>
</dbReference>
<dbReference type="GO" id="GO:0003676">
    <property type="term" value="F:nucleic acid binding"/>
    <property type="evidence" value="ECO:0007669"/>
    <property type="project" value="InterPro"/>
</dbReference>